<keyword evidence="4" id="KW-1003">Cell membrane</keyword>
<keyword evidence="3" id="KW-0813">Transport</keyword>
<evidence type="ECO:0000256" key="3">
    <source>
        <dbReference type="ARBA" id="ARBA00022448"/>
    </source>
</evidence>
<evidence type="ECO:0000256" key="8">
    <source>
        <dbReference type="ARBA" id="ARBA00022989"/>
    </source>
</evidence>
<dbReference type="InterPro" id="IPR006260">
    <property type="entry name" value="TonB/TolA_C"/>
</dbReference>
<keyword evidence="8" id="KW-1133">Transmembrane helix</keyword>
<feature type="coiled-coil region" evidence="10">
    <location>
        <begin position="52"/>
        <end position="83"/>
    </location>
</feature>
<name>A0A7C0U6S9_9BACT</name>
<dbReference type="GO" id="GO:0015031">
    <property type="term" value="P:protein transport"/>
    <property type="evidence" value="ECO:0007669"/>
    <property type="project" value="UniProtKB-KW"/>
</dbReference>
<dbReference type="GO" id="GO:0005886">
    <property type="term" value="C:plasma membrane"/>
    <property type="evidence" value="ECO:0007669"/>
    <property type="project" value="UniProtKB-SubCell"/>
</dbReference>
<keyword evidence="9" id="KW-0472">Membrane</keyword>
<reference evidence="13" key="1">
    <citation type="journal article" date="2020" name="mSystems">
        <title>Genome- and Community-Level Interaction Insights into Carbon Utilization and Element Cycling Functions of Hydrothermarchaeota in Hydrothermal Sediment.</title>
        <authorList>
            <person name="Zhou Z."/>
            <person name="Liu Y."/>
            <person name="Xu W."/>
            <person name="Pan J."/>
            <person name="Luo Z.H."/>
            <person name="Li M."/>
        </authorList>
    </citation>
    <scope>NUCLEOTIDE SEQUENCE [LARGE SCALE GENOMIC DNA]</scope>
    <source>
        <strain evidence="13">HyVt-115</strain>
    </source>
</reference>
<dbReference type="PROSITE" id="PS52015">
    <property type="entry name" value="TONB_CTD"/>
    <property type="match status" value="1"/>
</dbReference>
<gene>
    <name evidence="13" type="ORF">ENF32_03650</name>
</gene>
<organism evidence="13">
    <name type="scientific">Thermosulfidibacter takaii</name>
    <dbReference type="NCBI Taxonomy" id="412593"/>
    <lineage>
        <taxon>Bacteria</taxon>
        <taxon>Pseudomonadati</taxon>
        <taxon>Thermosulfidibacterota</taxon>
        <taxon>Thermosulfidibacteria</taxon>
        <taxon>Thermosulfidibacterales</taxon>
        <taxon>Thermosulfidibacteraceae</taxon>
    </lineage>
</organism>
<evidence type="ECO:0000256" key="6">
    <source>
        <dbReference type="ARBA" id="ARBA00022692"/>
    </source>
</evidence>
<accession>A0A7C0U6S9</accession>
<dbReference type="Proteomes" id="UP000885690">
    <property type="component" value="Unassembled WGS sequence"/>
</dbReference>
<protein>
    <submittedName>
        <fullName evidence="13">Energy transducer TonB</fullName>
    </submittedName>
</protein>
<keyword evidence="6" id="KW-0812">Transmembrane</keyword>
<dbReference type="AlphaFoldDB" id="A0A7C0U6S9"/>
<evidence type="ECO:0000256" key="5">
    <source>
        <dbReference type="ARBA" id="ARBA00022519"/>
    </source>
</evidence>
<feature type="domain" description="TonB C-terminal" evidence="12">
    <location>
        <begin position="255"/>
        <end position="351"/>
    </location>
</feature>
<feature type="region of interest" description="Disordered" evidence="11">
    <location>
        <begin position="92"/>
        <end position="193"/>
    </location>
</feature>
<evidence type="ECO:0000256" key="1">
    <source>
        <dbReference type="ARBA" id="ARBA00004383"/>
    </source>
</evidence>
<dbReference type="GO" id="GO:0055085">
    <property type="term" value="P:transmembrane transport"/>
    <property type="evidence" value="ECO:0007669"/>
    <property type="project" value="InterPro"/>
</dbReference>
<dbReference type="InterPro" id="IPR037682">
    <property type="entry name" value="TonB_C"/>
</dbReference>
<dbReference type="NCBIfam" id="TIGR01352">
    <property type="entry name" value="tonB_Cterm"/>
    <property type="match status" value="1"/>
</dbReference>
<dbReference type="Gene3D" id="3.30.1150.10">
    <property type="match status" value="1"/>
</dbReference>
<comment type="caution">
    <text evidence="13">The sequence shown here is derived from an EMBL/GenBank/DDBJ whole genome shotgun (WGS) entry which is preliminary data.</text>
</comment>
<dbReference type="SUPFAM" id="SSF74653">
    <property type="entry name" value="TolA/TonB C-terminal domain"/>
    <property type="match status" value="1"/>
</dbReference>
<comment type="subcellular location">
    <subcellularLocation>
        <location evidence="1">Cell inner membrane</location>
        <topology evidence="1">Single-pass membrane protein</topology>
        <orientation evidence="1">Periplasmic side</orientation>
    </subcellularLocation>
</comment>
<proteinExistence type="inferred from homology"/>
<dbReference type="InterPro" id="IPR051045">
    <property type="entry name" value="TonB-dependent_transducer"/>
</dbReference>
<dbReference type="Pfam" id="PF03544">
    <property type="entry name" value="TonB_C"/>
    <property type="match status" value="1"/>
</dbReference>
<comment type="similarity">
    <text evidence="2">Belongs to the TonB family.</text>
</comment>
<dbReference type="PANTHER" id="PTHR33446">
    <property type="entry name" value="PROTEIN TONB-RELATED"/>
    <property type="match status" value="1"/>
</dbReference>
<evidence type="ECO:0000256" key="9">
    <source>
        <dbReference type="ARBA" id="ARBA00023136"/>
    </source>
</evidence>
<evidence type="ECO:0000256" key="2">
    <source>
        <dbReference type="ARBA" id="ARBA00006555"/>
    </source>
</evidence>
<evidence type="ECO:0000256" key="10">
    <source>
        <dbReference type="SAM" id="Coils"/>
    </source>
</evidence>
<sequence>MKRTLFSKPPDEDGRKRSYTKKSLLPFLLLSLLLHMGFFGLASWTVERAPTLLTLKKEEKKIAKKAKEKKKELEKEKLVYVKILDIPKPKKEEKPKKAHIIAQYSMKKKGPRGKQERSSISGESSSLNYQPGLPITPPKPRITLVPGQQPVATPKLAQKGKEKVSPPSKKKGREGKKEVQKTPKKGKGTQKGEKLVSVLPQTGPQTQIIPPLPRRKIPLFDPSLISEQSKKIVPQMGRGESQEISLDTTNSKYISYFKHIRDKLYLVWRYPLEARMGGIQGVVHILFVISRSGELAEVKVLKSSGFSVLDKEALRALRAASPFGPFPTDWPDKELRIRARFIYRLFGSPFR</sequence>
<evidence type="ECO:0000259" key="12">
    <source>
        <dbReference type="PROSITE" id="PS52015"/>
    </source>
</evidence>
<evidence type="ECO:0000313" key="13">
    <source>
        <dbReference type="EMBL" id="HDD53143.1"/>
    </source>
</evidence>
<keyword evidence="7" id="KW-0653">Protein transport</keyword>
<evidence type="ECO:0000256" key="4">
    <source>
        <dbReference type="ARBA" id="ARBA00022475"/>
    </source>
</evidence>
<dbReference type="EMBL" id="DQWS01000139">
    <property type="protein sequence ID" value="HDD53143.1"/>
    <property type="molecule type" value="Genomic_DNA"/>
</dbReference>
<keyword evidence="5" id="KW-0997">Cell inner membrane</keyword>
<keyword evidence="10" id="KW-0175">Coiled coil</keyword>
<evidence type="ECO:0000256" key="7">
    <source>
        <dbReference type="ARBA" id="ARBA00022927"/>
    </source>
</evidence>
<evidence type="ECO:0000256" key="11">
    <source>
        <dbReference type="SAM" id="MobiDB-lite"/>
    </source>
</evidence>